<feature type="transmembrane region" description="Helical" evidence="1">
    <location>
        <begin position="355"/>
        <end position="374"/>
    </location>
</feature>
<feature type="transmembrane region" description="Helical" evidence="1">
    <location>
        <begin position="6"/>
        <end position="28"/>
    </location>
</feature>
<keyword evidence="1" id="KW-1133">Transmembrane helix</keyword>
<feature type="transmembrane region" description="Helical" evidence="1">
    <location>
        <begin position="85"/>
        <end position="109"/>
    </location>
</feature>
<keyword evidence="1" id="KW-0472">Membrane</keyword>
<feature type="transmembrane region" description="Helical" evidence="1">
    <location>
        <begin position="323"/>
        <end position="343"/>
    </location>
</feature>
<dbReference type="AlphaFoldDB" id="A0A926KKS8"/>
<comment type="caution">
    <text evidence="2">The sequence shown here is derived from an EMBL/GenBank/DDBJ whole genome shotgun (WGS) entry which is preliminary data.</text>
</comment>
<reference evidence="2" key="1">
    <citation type="submission" date="2020-09" db="EMBL/GenBank/DDBJ databases">
        <title>Draft Genome Sequence of Paenibacillus sp. WST5.</title>
        <authorList>
            <person name="Bao Z."/>
        </authorList>
    </citation>
    <scope>NUCLEOTIDE SEQUENCE</scope>
    <source>
        <strain evidence="2">WST5</strain>
    </source>
</reference>
<feature type="transmembrane region" description="Helical" evidence="1">
    <location>
        <begin position="380"/>
        <end position="400"/>
    </location>
</feature>
<protein>
    <submittedName>
        <fullName evidence="2">Uncharacterized protein</fullName>
    </submittedName>
</protein>
<proteinExistence type="predicted"/>
<feature type="transmembrane region" description="Helical" evidence="1">
    <location>
        <begin position="255"/>
        <end position="275"/>
    </location>
</feature>
<name>A0A926KKS8_9BACL</name>
<feature type="transmembrane region" description="Helical" evidence="1">
    <location>
        <begin position="229"/>
        <end position="249"/>
    </location>
</feature>
<dbReference type="EMBL" id="JACVVD010000002">
    <property type="protein sequence ID" value="MBD0379609.1"/>
    <property type="molecule type" value="Genomic_DNA"/>
</dbReference>
<keyword evidence="3" id="KW-1185">Reference proteome</keyword>
<evidence type="ECO:0000313" key="3">
    <source>
        <dbReference type="Proteomes" id="UP000650466"/>
    </source>
</evidence>
<organism evidence="2 3">
    <name type="scientific">Paenibacillus sedimenti</name>
    <dbReference type="NCBI Taxonomy" id="2770274"/>
    <lineage>
        <taxon>Bacteria</taxon>
        <taxon>Bacillati</taxon>
        <taxon>Bacillota</taxon>
        <taxon>Bacilli</taxon>
        <taxon>Bacillales</taxon>
        <taxon>Paenibacillaceae</taxon>
        <taxon>Paenibacillus</taxon>
    </lineage>
</organism>
<feature type="transmembrane region" description="Helical" evidence="1">
    <location>
        <begin position="296"/>
        <end position="317"/>
    </location>
</feature>
<feature type="transmembrane region" description="Helical" evidence="1">
    <location>
        <begin position="160"/>
        <end position="184"/>
    </location>
</feature>
<feature type="transmembrane region" description="Helical" evidence="1">
    <location>
        <begin position="121"/>
        <end position="140"/>
    </location>
</feature>
<dbReference type="Proteomes" id="UP000650466">
    <property type="component" value="Unassembled WGS sequence"/>
</dbReference>
<sequence length="417" mass="47661">MGKDVLLINVVTVASIIYLTLTLFLLYLLRPDPRQYLQRLPISKRDIFLSNALPFLGLLFVLFTIESGSMFVVMLEYFERNTHPVLFLTAFMLLILFCIQTSFILRYVVRFGAYRLKLRSYTLESMLNLLVLVLFIYIIVIDRFSLKLPTPIVWTIEAMFGSVVSIWMLALICVAQFAFIYFVLSRSGDNRPIKATTTGSWRFYPSEVANGFKLELLQLIRNSGRMGALLFYVLLGNGFVLIAYSLFGLRGQGEYAHFLIFTLGLGLSQLSTYSSHTMRTIRLLPLKLKPFIAGKMLFYIAAATLLLSISMAAMALLRMKVELMTVLMMFIELWLFVLIALLIHEFLKEIVQMNSMLQTIVSILVFLIAIEGVSLLQNKIVILFGKLLLTACFSYLYIIWFTTKKKKGKLDYDAIPG</sequence>
<keyword evidence="1" id="KW-0812">Transmembrane</keyword>
<evidence type="ECO:0000256" key="1">
    <source>
        <dbReference type="SAM" id="Phobius"/>
    </source>
</evidence>
<feature type="transmembrane region" description="Helical" evidence="1">
    <location>
        <begin position="48"/>
        <end position="65"/>
    </location>
</feature>
<accession>A0A926KKS8</accession>
<gene>
    <name evidence="2" type="ORF">ICC18_05730</name>
</gene>
<evidence type="ECO:0000313" key="2">
    <source>
        <dbReference type="EMBL" id="MBD0379609.1"/>
    </source>
</evidence>